<dbReference type="SUPFAM" id="SSF48452">
    <property type="entry name" value="TPR-like"/>
    <property type="match status" value="1"/>
</dbReference>
<dbReference type="Pfam" id="PF14559">
    <property type="entry name" value="TPR_19"/>
    <property type="match status" value="1"/>
</dbReference>
<dbReference type="RefSeq" id="WP_138749319.1">
    <property type="nucleotide sequence ID" value="NZ_VCLB01000008.1"/>
</dbReference>
<keyword evidence="1" id="KW-0802">TPR repeat</keyword>
<keyword evidence="3" id="KW-1185">Reference proteome</keyword>
<accession>A0A5C4JNU9</accession>
<gene>
    <name evidence="2" type="ORF">FF124_15090</name>
</gene>
<proteinExistence type="predicted"/>
<organism evidence="2 3">
    <name type="scientific">Martelella lutilitoris</name>
    <dbReference type="NCBI Taxonomy" id="2583532"/>
    <lineage>
        <taxon>Bacteria</taxon>
        <taxon>Pseudomonadati</taxon>
        <taxon>Pseudomonadota</taxon>
        <taxon>Alphaproteobacteria</taxon>
        <taxon>Hyphomicrobiales</taxon>
        <taxon>Aurantimonadaceae</taxon>
        <taxon>Martelella</taxon>
    </lineage>
</organism>
<reference evidence="2 3" key="2">
    <citation type="submission" date="2019-06" db="EMBL/GenBank/DDBJ databases">
        <title>Martelella lutilitoris sp. nov., isolated from a tidal mudflat.</title>
        <authorList>
            <person name="Kim Y.-J."/>
        </authorList>
    </citation>
    <scope>NUCLEOTIDE SEQUENCE [LARGE SCALE GENOMIC DNA]</scope>
    <source>
        <strain evidence="2 3">GH2-6</strain>
    </source>
</reference>
<sequence>MDYQSNLVTGIPSAVSVKQQLSSFWEGYNRAYHYANYGEALAFARAAAGVQPDNPVIWSNIAVCHLRLGAFDDAIEAAERSLSFDPRNFVAFDALSHAWGEKKDDRKTGEYGCRALEIRDEIFGGAPTEARLAVRPPPPSAATRERNVIAFSLYGDRPRYCETAVMNARARGSVYPDWTCRFYVDKSVPSVTIRQLREAGAEVIFADQKMRRWPGPMWRFAALDDEGVHRVIFRDADSLISAREAETVREWVESGRQFHGIRDWFTHTELLLAGLWGATAGALPPMRLLVKRFLQAPVGSRHFADQHFLRQFVWPYARRDILQHDRLFGFMSPRPLPGVDDLNTRHIGANLSSGGISRQVDLADGVAVRWELRESVPTPEGEAPGYRVVCSYSTVVQNGMLIEHLPKPWLDRMTKDMRIVFFHPKTGQPSGP</sequence>
<dbReference type="SMART" id="SM00028">
    <property type="entry name" value="TPR"/>
    <property type="match status" value="1"/>
</dbReference>
<protein>
    <submittedName>
        <fullName evidence="2">Tetratricopeptide repeat protein</fullName>
    </submittedName>
</protein>
<dbReference type="InterPro" id="IPR019734">
    <property type="entry name" value="TPR_rpt"/>
</dbReference>
<evidence type="ECO:0000313" key="2">
    <source>
        <dbReference type="EMBL" id="TNB46881.1"/>
    </source>
</evidence>
<dbReference type="InterPro" id="IPR011990">
    <property type="entry name" value="TPR-like_helical_dom_sf"/>
</dbReference>
<dbReference type="Proteomes" id="UP000307874">
    <property type="component" value="Unassembled WGS sequence"/>
</dbReference>
<dbReference type="OrthoDB" id="7278101at2"/>
<comment type="caution">
    <text evidence="2">The sequence shown here is derived from an EMBL/GenBank/DDBJ whole genome shotgun (WGS) entry which is preliminary data.</text>
</comment>
<dbReference type="EMBL" id="VCLB01000008">
    <property type="protein sequence ID" value="TNB46881.1"/>
    <property type="molecule type" value="Genomic_DNA"/>
</dbReference>
<dbReference type="PROSITE" id="PS50005">
    <property type="entry name" value="TPR"/>
    <property type="match status" value="1"/>
</dbReference>
<dbReference type="AlphaFoldDB" id="A0A5C4JNU9"/>
<reference evidence="2 3" key="1">
    <citation type="submission" date="2019-05" db="EMBL/GenBank/DDBJ databases">
        <authorList>
            <person name="Lee S.D."/>
        </authorList>
    </citation>
    <scope>NUCLEOTIDE SEQUENCE [LARGE SCALE GENOMIC DNA]</scope>
    <source>
        <strain evidence="2 3">GH2-6</strain>
    </source>
</reference>
<name>A0A5C4JNU9_9HYPH</name>
<dbReference type="Gene3D" id="1.25.40.10">
    <property type="entry name" value="Tetratricopeptide repeat domain"/>
    <property type="match status" value="1"/>
</dbReference>
<evidence type="ECO:0000256" key="1">
    <source>
        <dbReference type="PROSITE-ProRule" id="PRU00339"/>
    </source>
</evidence>
<evidence type="ECO:0000313" key="3">
    <source>
        <dbReference type="Proteomes" id="UP000307874"/>
    </source>
</evidence>
<feature type="repeat" description="TPR" evidence="1">
    <location>
        <begin position="55"/>
        <end position="88"/>
    </location>
</feature>